<keyword evidence="5" id="KW-0833">Ubl conjugation pathway</keyword>
<dbReference type="PANTHER" id="PTHR15860">
    <property type="entry name" value="UNCHARACTERIZED RING FINGER-CONTAINING PROTEIN"/>
    <property type="match status" value="1"/>
</dbReference>
<dbReference type="Gene3D" id="3.30.40.10">
    <property type="entry name" value="Zinc/RING finger domain, C3HC4 (zinc finger)"/>
    <property type="match status" value="1"/>
</dbReference>
<proteinExistence type="predicted"/>
<keyword evidence="4 9" id="KW-0863">Zinc-finger</keyword>
<evidence type="ECO:0000256" key="9">
    <source>
        <dbReference type="PROSITE-ProRule" id="PRU00175"/>
    </source>
</evidence>
<evidence type="ECO:0000256" key="4">
    <source>
        <dbReference type="ARBA" id="ARBA00022771"/>
    </source>
</evidence>
<dbReference type="SUPFAM" id="SSF57850">
    <property type="entry name" value="RING/U-box"/>
    <property type="match status" value="1"/>
</dbReference>
<dbReference type="Proteomes" id="UP000694395">
    <property type="component" value="Chromosome 6"/>
</dbReference>
<dbReference type="InterPro" id="IPR044235">
    <property type="entry name" value="RNFT1/2"/>
</dbReference>
<keyword evidence="7" id="KW-1133">Transmembrane helix</keyword>
<evidence type="ECO:0000256" key="2">
    <source>
        <dbReference type="ARBA" id="ARBA00022692"/>
    </source>
</evidence>
<feature type="region of interest" description="Disordered" evidence="10">
    <location>
        <begin position="1"/>
        <end position="20"/>
    </location>
</feature>
<evidence type="ECO:0000256" key="5">
    <source>
        <dbReference type="ARBA" id="ARBA00022786"/>
    </source>
</evidence>
<name>A0A8C7UKG5_ONCMY</name>
<reference evidence="12" key="3">
    <citation type="submission" date="2025-09" db="UniProtKB">
        <authorList>
            <consortium name="Ensembl"/>
        </authorList>
    </citation>
    <scope>IDENTIFICATION</scope>
</reference>
<evidence type="ECO:0000256" key="3">
    <source>
        <dbReference type="ARBA" id="ARBA00022723"/>
    </source>
</evidence>
<reference evidence="12" key="1">
    <citation type="submission" date="2020-07" db="EMBL/GenBank/DDBJ databases">
        <title>A long reads based de novo assembly of the rainbow trout Arlee double haploid line genome.</title>
        <authorList>
            <person name="Gao G."/>
            <person name="Palti Y."/>
        </authorList>
    </citation>
    <scope>NUCLEOTIDE SEQUENCE [LARGE SCALE GENOMIC DNA]</scope>
</reference>
<dbReference type="AlphaFoldDB" id="A0A8C7UKG5"/>
<feature type="compositionally biased region" description="Basic and acidic residues" evidence="10">
    <location>
        <begin position="49"/>
        <end position="59"/>
    </location>
</feature>
<evidence type="ECO:0000259" key="11">
    <source>
        <dbReference type="PROSITE" id="PS50089"/>
    </source>
</evidence>
<feature type="region of interest" description="Disordered" evidence="10">
    <location>
        <begin position="49"/>
        <end position="74"/>
    </location>
</feature>
<dbReference type="GO" id="GO:1904294">
    <property type="term" value="P:positive regulation of ERAD pathway"/>
    <property type="evidence" value="ECO:0007669"/>
    <property type="project" value="InterPro"/>
</dbReference>
<dbReference type="PROSITE" id="PS50089">
    <property type="entry name" value="ZF_RING_2"/>
    <property type="match status" value="1"/>
</dbReference>
<keyword evidence="13" id="KW-1185">Reference proteome</keyword>
<evidence type="ECO:0000256" key="8">
    <source>
        <dbReference type="ARBA" id="ARBA00023136"/>
    </source>
</evidence>
<accession>A0A8C7UKG5</accession>
<evidence type="ECO:0000256" key="6">
    <source>
        <dbReference type="ARBA" id="ARBA00022833"/>
    </source>
</evidence>
<dbReference type="InterPro" id="IPR001841">
    <property type="entry name" value="Znf_RING"/>
</dbReference>
<organism evidence="12 13">
    <name type="scientific">Oncorhynchus mykiss</name>
    <name type="common">Rainbow trout</name>
    <name type="synonym">Salmo gairdneri</name>
    <dbReference type="NCBI Taxonomy" id="8022"/>
    <lineage>
        <taxon>Eukaryota</taxon>
        <taxon>Metazoa</taxon>
        <taxon>Chordata</taxon>
        <taxon>Craniata</taxon>
        <taxon>Vertebrata</taxon>
        <taxon>Euteleostomi</taxon>
        <taxon>Actinopterygii</taxon>
        <taxon>Neopterygii</taxon>
        <taxon>Teleostei</taxon>
        <taxon>Protacanthopterygii</taxon>
        <taxon>Salmoniformes</taxon>
        <taxon>Salmonidae</taxon>
        <taxon>Salmoninae</taxon>
        <taxon>Oncorhynchus</taxon>
    </lineage>
</organism>
<evidence type="ECO:0000256" key="10">
    <source>
        <dbReference type="SAM" id="MobiDB-lite"/>
    </source>
</evidence>
<evidence type="ECO:0000313" key="13">
    <source>
        <dbReference type="Proteomes" id="UP000694395"/>
    </source>
</evidence>
<dbReference type="GO" id="GO:0016020">
    <property type="term" value="C:membrane"/>
    <property type="evidence" value="ECO:0007669"/>
    <property type="project" value="UniProtKB-SubCell"/>
</dbReference>
<evidence type="ECO:0000256" key="1">
    <source>
        <dbReference type="ARBA" id="ARBA00004141"/>
    </source>
</evidence>
<evidence type="ECO:0000256" key="7">
    <source>
        <dbReference type="ARBA" id="ARBA00022989"/>
    </source>
</evidence>
<dbReference type="Ensembl" id="ENSOMYT00000105251.2">
    <property type="protein sequence ID" value="ENSOMYP00000096874.2"/>
    <property type="gene ID" value="ENSOMYG00000044094.2"/>
</dbReference>
<evidence type="ECO:0000313" key="12">
    <source>
        <dbReference type="Ensembl" id="ENSOMYP00000096874.2"/>
    </source>
</evidence>
<feature type="domain" description="RING-type" evidence="11">
    <location>
        <begin position="275"/>
        <end position="312"/>
    </location>
</feature>
<keyword evidence="2" id="KW-0812">Transmembrane</keyword>
<protein>
    <submittedName>
        <fullName evidence="12">Ring finger protein, transmembrane 2</fullName>
    </submittedName>
</protein>
<comment type="subcellular location">
    <subcellularLocation>
        <location evidence="1">Membrane</location>
        <topology evidence="1">Multi-pass membrane protein</topology>
    </subcellularLocation>
</comment>
<dbReference type="SMART" id="SM00184">
    <property type="entry name" value="RING"/>
    <property type="match status" value="1"/>
</dbReference>
<dbReference type="GO" id="GO:0061630">
    <property type="term" value="F:ubiquitin protein ligase activity"/>
    <property type="evidence" value="ECO:0007669"/>
    <property type="project" value="InterPro"/>
</dbReference>
<dbReference type="GeneTree" id="ENSGT00940000158419"/>
<dbReference type="PANTHER" id="PTHR15860:SF2">
    <property type="entry name" value="RING FINGER AND TRANSMEMBRANE DOMAIN-CONTAINING PROTEIN 2"/>
    <property type="match status" value="1"/>
</dbReference>
<keyword evidence="8" id="KW-0472">Membrane</keyword>
<keyword evidence="3" id="KW-0479">Metal-binding</keyword>
<keyword evidence="6" id="KW-0862">Zinc</keyword>
<sequence>MQRRQSSNTDGMPSESSLDQGLFDSNFQAVGLVLGTPQDVFIQMTVSSREERGPHHNEGGQDLPRPPSQLHHHQPLQHRTFLLHSAAGAIERHGNRKVVSEEPSTLAPAISDLKSVVTWLQREFPFLLILLDKVCFQHKLGIAVCWDGQHVSFANSTFKHLVSLREERSVVVALWMIILLSRKILYHYYTFSAAQLYNSPMFYFTIVRISHVLRILYSGHQPGPEAGFWSRAALMHPILSFDLCGRVSAIRRAMEIFCSSQLRCEGQQCSEAGDCAICQGDFRNPIALLWHHVFCEECLYLWLDREQTCPLCGHRHHLCPLPDLLAGIDSH</sequence>
<reference evidence="12" key="2">
    <citation type="submission" date="2025-08" db="UniProtKB">
        <authorList>
            <consortium name="Ensembl"/>
        </authorList>
    </citation>
    <scope>IDENTIFICATION</scope>
</reference>
<dbReference type="InterPro" id="IPR013083">
    <property type="entry name" value="Znf_RING/FYVE/PHD"/>
</dbReference>
<dbReference type="GO" id="GO:0008270">
    <property type="term" value="F:zinc ion binding"/>
    <property type="evidence" value="ECO:0007669"/>
    <property type="project" value="UniProtKB-KW"/>
</dbReference>
<dbReference type="Pfam" id="PF13923">
    <property type="entry name" value="zf-C3HC4_2"/>
    <property type="match status" value="1"/>
</dbReference>